<dbReference type="GO" id="GO:0016747">
    <property type="term" value="F:acyltransferase activity, transferring groups other than amino-acyl groups"/>
    <property type="evidence" value="ECO:0007669"/>
    <property type="project" value="TreeGrafter"/>
</dbReference>
<gene>
    <name evidence="1" type="primary">yieL</name>
    <name evidence="1" type="ORF">NCTC10723_01011</name>
</gene>
<dbReference type="InterPro" id="IPR050583">
    <property type="entry name" value="Mycobacterial_A85_antigen"/>
</dbReference>
<dbReference type="Pfam" id="PF00756">
    <property type="entry name" value="Esterase"/>
    <property type="match status" value="1"/>
</dbReference>
<sequence>MIKVFIILLSLGLIFYIVTYSYSFKVLKKVQKVLQFKEITFIENKDFDYDEVVKDLEKDLFVERRVTTSKEYINEELEYVVIRNKGEVSDSLPCLILLHGLRDCPDDWLERGRIRENYLILLKSGKIQKMNIVLINSGCDGMGWYTNFYRDKSHQYERYIIKEIVSGLKKEFPKSNFGIAGFSMGGYGAFKLGLRHLEIFKVIGSFSGATSIVRMSVNRRVIRFFSFLYIPKRLFNNEDKLHFLRVFGSWGYKILKEDPYTMIKRLDRSKYENRYFYTSVGEKDIEPYLMLQQWIDTVGRMKKHNYNFVGYLCKDETHTWEYVARDLKNFLIYFNEKIRNVE</sequence>
<dbReference type="OrthoDB" id="9803578at2"/>
<accession>A0A377GX42</accession>
<reference evidence="1 2" key="1">
    <citation type="submission" date="2018-06" db="EMBL/GenBank/DDBJ databases">
        <authorList>
            <consortium name="Pathogen Informatics"/>
            <person name="Doyle S."/>
        </authorList>
    </citation>
    <scope>NUCLEOTIDE SEQUENCE [LARGE SCALE GENOMIC DNA]</scope>
    <source>
        <strain evidence="1 2">NCTC10723</strain>
    </source>
</reference>
<dbReference type="PANTHER" id="PTHR48098:SF1">
    <property type="entry name" value="DIACYLGLYCEROL ACYLTRANSFERASE_MYCOLYLTRANSFERASE AG85A"/>
    <property type="match status" value="1"/>
</dbReference>
<dbReference type="InterPro" id="IPR029058">
    <property type="entry name" value="AB_hydrolase_fold"/>
</dbReference>
<evidence type="ECO:0000313" key="2">
    <source>
        <dbReference type="Proteomes" id="UP000255328"/>
    </source>
</evidence>
<keyword evidence="2" id="KW-1185">Reference proteome</keyword>
<evidence type="ECO:0000313" key="1">
    <source>
        <dbReference type="EMBL" id="STO31557.1"/>
    </source>
</evidence>
<dbReference type="PANTHER" id="PTHR48098">
    <property type="entry name" value="ENTEROCHELIN ESTERASE-RELATED"/>
    <property type="match status" value="1"/>
</dbReference>
<dbReference type="Gene3D" id="3.40.50.1820">
    <property type="entry name" value="alpha/beta hydrolase"/>
    <property type="match status" value="1"/>
</dbReference>
<organism evidence="1 2">
    <name type="scientific">Fusobacterium necrogenes</name>
    <dbReference type="NCBI Taxonomy" id="858"/>
    <lineage>
        <taxon>Bacteria</taxon>
        <taxon>Fusobacteriati</taxon>
        <taxon>Fusobacteriota</taxon>
        <taxon>Fusobacteriia</taxon>
        <taxon>Fusobacteriales</taxon>
        <taxon>Fusobacteriaceae</taxon>
        <taxon>Fusobacterium</taxon>
    </lineage>
</organism>
<dbReference type="AlphaFoldDB" id="A0A377GX42"/>
<name>A0A377GX42_9FUSO</name>
<dbReference type="SUPFAM" id="SSF53474">
    <property type="entry name" value="alpha/beta-Hydrolases"/>
    <property type="match status" value="1"/>
</dbReference>
<proteinExistence type="predicted"/>
<dbReference type="Proteomes" id="UP000255328">
    <property type="component" value="Unassembled WGS sequence"/>
</dbReference>
<dbReference type="RefSeq" id="WP_115269966.1">
    <property type="nucleotide sequence ID" value="NZ_CASFEE010000005.1"/>
</dbReference>
<protein>
    <submittedName>
        <fullName evidence="1">Uncharacterized protein conserved in bacteria</fullName>
    </submittedName>
</protein>
<dbReference type="EMBL" id="UGGU01000003">
    <property type="protein sequence ID" value="STO31557.1"/>
    <property type="molecule type" value="Genomic_DNA"/>
</dbReference>
<dbReference type="InterPro" id="IPR000801">
    <property type="entry name" value="Esterase-like"/>
</dbReference>